<dbReference type="eggNOG" id="ENOG502QR16">
    <property type="taxonomic scope" value="Eukaryota"/>
</dbReference>
<feature type="region of interest" description="Disordered" evidence="9">
    <location>
        <begin position="175"/>
        <end position="195"/>
    </location>
</feature>
<feature type="region of interest" description="Disordered" evidence="9">
    <location>
        <begin position="339"/>
        <end position="363"/>
    </location>
</feature>
<evidence type="ECO:0000256" key="6">
    <source>
        <dbReference type="ARBA" id="ARBA00023132"/>
    </source>
</evidence>
<evidence type="ECO:0000256" key="2">
    <source>
        <dbReference type="ARBA" id="ARBA00022448"/>
    </source>
</evidence>
<keyword evidence="2" id="KW-0813">Transport</keyword>
<name>A0A0E0ESV9_9ORYZ</name>
<accession>A0A0E0ESV9</accession>
<dbReference type="AlphaFoldDB" id="A0A0E0ESV9"/>
<keyword evidence="4" id="KW-0653">Protein transport</keyword>
<evidence type="ECO:0000256" key="4">
    <source>
        <dbReference type="ARBA" id="ARBA00022927"/>
    </source>
</evidence>
<feature type="region of interest" description="Disordered" evidence="9">
    <location>
        <begin position="398"/>
        <end position="422"/>
    </location>
</feature>
<dbReference type="GO" id="GO:0017056">
    <property type="term" value="F:structural constituent of nuclear pore"/>
    <property type="evidence" value="ECO:0007669"/>
    <property type="project" value="InterPro"/>
</dbReference>
<feature type="compositionally biased region" description="Low complexity" evidence="9">
    <location>
        <begin position="350"/>
        <end position="363"/>
    </location>
</feature>
<keyword evidence="7" id="KW-0539">Nucleus</keyword>
<sequence>MAFSFASPAPQNPFQTPAQAPSLSPSPFQFSLQQPPPQQQQQPPQQQAAPAAQPQQQLMLYTTDGKPAGYNTKWEELHSESQKALLQIEDKIREYRDESERLDQCSRLHDSSISTVNFENDASEIAQELGGTTTMMEREKASVQELMTVVNEMMRNTEFAIRSYMMLRPRFIRPGAGANGGGSNPSGPPAQSNQPVALAPTIDFYSGMPKRPSFFMQQTINRFEKYLGECCKWIAELEQLVQMENNKRQSASLESLPKVMSNVHDYFIYVASKVENLHQYVESLKTEYLHEQRRLGNANDPFLEANRREAAKQEAAARRVHPTLHLPAPVQPTTQIAGTVTSQPQQSLIPSGATSSSAFPSFSTPASAPSSSSLFSTPTTPTLSSNLFGTSGSAQLSTPFGTVSTPTLGSTPAPSGFGNATPSFASTPALGGTSLFSTPFGESAVKTSGPTLGIADQREMWVPLVSPFPLVFHFSKNAQNICVFSLRQRERSHQWLQIGLNYGNIFQTHIPPVLWKELVINSSVIVVEHDWFCDTRF</sequence>
<feature type="coiled-coil region" evidence="8">
    <location>
        <begin position="78"/>
        <end position="105"/>
    </location>
</feature>
<feature type="compositionally biased region" description="Polar residues" evidence="9">
    <location>
        <begin position="339"/>
        <end position="349"/>
    </location>
</feature>
<keyword evidence="5" id="KW-0811">Translocation</keyword>
<dbReference type="GO" id="GO:0008139">
    <property type="term" value="F:nuclear localization sequence binding"/>
    <property type="evidence" value="ECO:0007669"/>
    <property type="project" value="InterPro"/>
</dbReference>
<evidence type="ECO:0000313" key="10">
    <source>
        <dbReference type="EnsemblPlants" id="OMERI09G09900.2"/>
    </source>
</evidence>
<feature type="region of interest" description="Disordered" evidence="9">
    <location>
        <begin position="1"/>
        <end position="55"/>
    </location>
</feature>
<dbReference type="Gene3D" id="6.10.140.1350">
    <property type="match status" value="1"/>
</dbReference>
<dbReference type="GO" id="GO:0015031">
    <property type="term" value="P:protein transport"/>
    <property type="evidence" value="ECO:0007669"/>
    <property type="project" value="UniProtKB-KW"/>
</dbReference>
<keyword evidence="3" id="KW-0509">mRNA transport</keyword>
<dbReference type="STRING" id="40149.A0A0E0ESV9"/>
<reference evidence="10" key="2">
    <citation type="submission" date="2018-05" db="EMBL/GenBank/DDBJ databases">
        <title>OmerRS3 (Oryza meridionalis Reference Sequence Version 3).</title>
        <authorList>
            <person name="Zhang J."/>
            <person name="Kudrna D."/>
            <person name="Lee S."/>
            <person name="Talag J."/>
            <person name="Welchert J."/>
            <person name="Wing R.A."/>
        </authorList>
    </citation>
    <scope>NUCLEOTIDE SEQUENCE [LARGE SCALE GENOMIC DNA]</scope>
    <source>
        <strain evidence="10">cv. OR44</strain>
    </source>
</reference>
<evidence type="ECO:0000256" key="8">
    <source>
        <dbReference type="SAM" id="Coils"/>
    </source>
</evidence>
<keyword evidence="6" id="KW-0906">Nuclear pore complex</keyword>
<evidence type="ECO:0000256" key="5">
    <source>
        <dbReference type="ARBA" id="ARBA00023010"/>
    </source>
</evidence>
<proteinExistence type="predicted"/>
<dbReference type="EnsemblPlants" id="OMERI09G09900.2">
    <property type="protein sequence ID" value="OMERI09G09900.2"/>
    <property type="gene ID" value="OMERI09G09900"/>
</dbReference>
<keyword evidence="8" id="KW-0175">Coiled coil</keyword>
<evidence type="ECO:0000256" key="7">
    <source>
        <dbReference type="ARBA" id="ARBA00023242"/>
    </source>
</evidence>
<dbReference type="Proteomes" id="UP000008021">
    <property type="component" value="Chromosome 9"/>
</dbReference>
<dbReference type="PANTHER" id="PTHR13437:SF2">
    <property type="entry name" value="NUCLEOPORIN P58_P45"/>
    <property type="match status" value="1"/>
</dbReference>
<comment type="subcellular location">
    <subcellularLocation>
        <location evidence="1">Nucleus</location>
        <location evidence="1">Nuclear pore complex</location>
    </subcellularLocation>
</comment>
<dbReference type="GO" id="GO:0005643">
    <property type="term" value="C:nuclear pore"/>
    <property type="evidence" value="ECO:0007669"/>
    <property type="project" value="UniProtKB-SubCell"/>
</dbReference>
<dbReference type="HOGENOM" id="CLU_026411_0_0_1"/>
<organism evidence="10">
    <name type="scientific">Oryza meridionalis</name>
    <dbReference type="NCBI Taxonomy" id="40149"/>
    <lineage>
        <taxon>Eukaryota</taxon>
        <taxon>Viridiplantae</taxon>
        <taxon>Streptophyta</taxon>
        <taxon>Embryophyta</taxon>
        <taxon>Tracheophyta</taxon>
        <taxon>Spermatophyta</taxon>
        <taxon>Magnoliopsida</taxon>
        <taxon>Liliopsida</taxon>
        <taxon>Poales</taxon>
        <taxon>Poaceae</taxon>
        <taxon>BOP clade</taxon>
        <taxon>Oryzoideae</taxon>
        <taxon>Oryzeae</taxon>
        <taxon>Oryzinae</taxon>
        <taxon>Oryza</taxon>
    </lineage>
</organism>
<keyword evidence="11" id="KW-1185">Reference proteome</keyword>
<feature type="compositionally biased region" description="Low complexity" evidence="9">
    <location>
        <begin position="17"/>
        <end position="55"/>
    </location>
</feature>
<evidence type="ECO:0000256" key="1">
    <source>
        <dbReference type="ARBA" id="ARBA00004567"/>
    </source>
</evidence>
<protein>
    <submittedName>
        <fullName evidence="10">Uncharacterized protein</fullName>
    </submittedName>
</protein>
<reference evidence="10" key="1">
    <citation type="submission" date="2015-04" db="UniProtKB">
        <authorList>
            <consortium name="EnsemblPlants"/>
        </authorList>
    </citation>
    <scope>IDENTIFICATION</scope>
</reference>
<evidence type="ECO:0000313" key="11">
    <source>
        <dbReference type="Proteomes" id="UP000008021"/>
    </source>
</evidence>
<evidence type="ECO:0000256" key="3">
    <source>
        <dbReference type="ARBA" id="ARBA00022816"/>
    </source>
</evidence>
<dbReference type="Gramene" id="OMERI09G09900.2">
    <property type="protein sequence ID" value="OMERI09G09900.2"/>
    <property type="gene ID" value="OMERI09G09900"/>
</dbReference>
<dbReference type="PANTHER" id="PTHR13437">
    <property type="entry name" value="NUCLEOPORIN P58/P45 NUCLEOPORIN-LIKE PROTEIN 1"/>
    <property type="match status" value="1"/>
</dbReference>
<dbReference type="GO" id="GO:0051028">
    <property type="term" value="P:mRNA transport"/>
    <property type="evidence" value="ECO:0007669"/>
    <property type="project" value="UniProtKB-KW"/>
</dbReference>
<dbReference type="InterPro" id="IPR024882">
    <property type="entry name" value="NUP58/p45/49"/>
</dbReference>
<evidence type="ECO:0000256" key="9">
    <source>
        <dbReference type="SAM" id="MobiDB-lite"/>
    </source>
</evidence>